<evidence type="ECO:0000256" key="4">
    <source>
        <dbReference type="ARBA" id="ARBA00022786"/>
    </source>
</evidence>
<feature type="region of interest" description="Disordered" evidence="7">
    <location>
        <begin position="225"/>
        <end position="272"/>
    </location>
</feature>
<proteinExistence type="predicted"/>
<dbReference type="EC" id="2.3.2.27" evidence="2"/>
<dbReference type="SMART" id="SM00220">
    <property type="entry name" value="S_TKc"/>
    <property type="match status" value="1"/>
</dbReference>
<keyword evidence="4" id="KW-0833">Ubl conjugation pathway</keyword>
<dbReference type="InterPro" id="IPR000719">
    <property type="entry name" value="Prot_kinase_dom"/>
</dbReference>
<dbReference type="InterPro" id="IPR051348">
    <property type="entry name" value="U-box_ubiquitin_ligases"/>
</dbReference>
<evidence type="ECO:0000313" key="9">
    <source>
        <dbReference type="EMBL" id="RHN77070.1"/>
    </source>
</evidence>
<dbReference type="Gramene" id="rna480">
    <property type="protein sequence ID" value="RHN77070.1"/>
    <property type="gene ID" value="gene480"/>
</dbReference>
<dbReference type="Pfam" id="PF07714">
    <property type="entry name" value="PK_Tyr_Ser-Thr"/>
    <property type="match status" value="1"/>
</dbReference>
<evidence type="ECO:0000256" key="5">
    <source>
        <dbReference type="ARBA" id="ARBA00022840"/>
    </source>
</evidence>
<evidence type="ECO:0000256" key="7">
    <source>
        <dbReference type="SAM" id="MobiDB-lite"/>
    </source>
</evidence>
<dbReference type="Gene3D" id="3.30.200.20">
    <property type="entry name" value="Phosphorylase Kinase, domain 1"/>
    <property type="match status" value="1"/>
</dbReference>
<evidence type="ECO:0000256" key="6">
    <source>
        <dbReference type="SAM" id="Coils"/>
    </source>
</evidence>
<comment type="caution">
    <text evidence="9">The sequence shown here is derived from an EMBL/GenBank/DDBJ whole genome shotgun (WGS) entry which is preliminary data.</text>
</comment>
<feature type="compositionally biased region" description="Polar residues" evidence="7">
    <location>
        <begin position="243"/>
        <end position="252"/>
    </location>
</feature>
<dbReference type="PANTHER" id="PTHR45647">
    <property type="entry name" value="OS02G0152300 PROTEIN"/>
    <property type="match status" value="1"/>
</dbReference>
<accession>A0A396JFS8</accession>
<organism evidence="9">
    <name type="scientific">Medicago truncatula</name>
    <name type="common">Barrel medic</name>
    <name type="synonym">Medicago tribuloides</name>
    <dbReference type="NCBI Taxonomy" id="3880"/>
    <lineage>
        <taxon>Eukaryota</taxon>
        <taxon>Viridiplantae</taxon>
        <taxon>Streptophyta</taxon>
        <taxon>Embryophyta</taxon>
        <taxon>Tracheophyta</taxon>
        <taxon>Spermatophyta</taxon>
        <taxon>Magnoliopsida</taxon>
        <taxon>eudicotyledons</taxon>
        <taxon>Gunneridae</taxon>
        <taxon>Pentapetalae</taxon>
        <taxon>rosids</taxon>
        <taxon>fabids</taxon>
        <taxon>Fabales</taxon>
        <taxon>Fabaceae</taxon>
        <taxon>Papilionoideae</taxon>
        <taxon>50 kb inversion clade</taxon>
        <taxon>NPAAA clade</taxon>
        <taxon>Hologalegina</taxon>
        <taxon>IRL clade</taxon>
        <taxon>Trifolieae</taxon>
        <taxon>Medicago</taxon>
    </lineage>
</organism>
<evidence type="ECO:0000259" key="8">
    <source>
        <dbReference type="PROSITE" id="PS50011"/>
    </source>
</evidence>
<evidence type="ECO:0000256" key="1">
    <source>
        <dbReference type="ARBA" id="ARBA00000900"/>
    </source>
</evidence>
<dbReference type="GO" id="GO:0005524">
    <property type="term" value="F:ATP binding"/>
    <property type="evidence" value="ECO:0007669"/>
    <property type="project" value="UniProtKB-KW"/>
</dbReference>
<dbReference type="PANTHER" id="PTHR45647:SF147">
    <property type="entry name" value="ADENINE NUCLEOTIDE ALPHA HYDROLASE-LIKE DOMAIN KINASE"/>
    <property type="match status" value="1"/>
</dbReference>
<dbReference type="GO" id="GO:0004672">
    <property type="term" value="F:protein kinase activity"/>
    <property type="evidence" value="ECO:0007669"/>
    <property type="project" value="InterPro"/>
</dbReference>
<evidence type="ECO:0000256" key="3">
    <source>
        <dbReference type="ARBA" id="ARBA00022741"/>
    </source>
</evidence>
<protein>
    <recommendedName>
        <fullName evidence="2">RING-type E3 ubiquitin transferase</fullName>
        <ecNumber evidence="2">2.3.2.27</ecNumber>
    </recommendedName>
</protein>
<feature type="coiled-coil region" evidence="6">
    <location>
        <begin position="285"/>
        <end position="312"/>
    </location>
</feature>
<reference evidence="9" key="1">
    <citation type="journal article" date="2018" name="Nat. Plants">
        <title>Whole-genome landscape of Medicago truncatula symbiotic genes.</title>
        <authorList>
            <person name="Pecrix Y."/>
            <person name="Gamas P."/>
            <person name="Carrere S."/>
        </authorList>
    </citation>
    <scope>NUCLEOTIDE SEQUENCE</scope>
    <source>
        <tissue evidence="9">Leaves</tissue>
    </source>
</reference>
<name>A0A396JFS8_MEDTR</name>
<dbReference type="SUPFAM" id="SSF56112">
    <property type="entry name" value="Protein kinase-like (PK-like)"/>
    <property type="match status" value="1"/>
</dbReference>
<keyword evidence="9" id="KW-0808">Transferase</keyword>
<comment type="catalytic activity">
    <reaction evidence="1">
        <text>S-ubiquitinyl-[E2 ubiquitin-conjugating enzyme]-L-cysteine + [acceptor protein]-L-lysine = [E2 ubiquitin-conjugating enzyme]-L-cysteine + N(6)-ubiquitinyl-[acceptor protein]-L-lysine.</text>
        <dbReference type="EC" id="2.3.2.27"/>
    </reaction>
</comment>
<dbReference type="InterPro" id="IPR008271">
    <property type="entry name" value="Ser/Thr_kinase_AS"/>
</dbReference>
<dbReference type="Gene3D" id="1.10.510.10">
    <property type="entry name" value="Transferase(Phosphotransferase) domain 1"/>
    <property type="match status" value="1"/>
</dbReference>
<feature type="domain" description="Protein kinase" evidence="8">
    <location>
        <begin position="426"/>
        <end position="689"/>
    </location>
</feature>
<dbReference type="PROSITE" id="PS50011">
    <property type="entry name" value="PROTEIN_KINASE_DOM"/>
    <property type="match status" value="1"/>
</dbReference>
<dbReference type="InterPro" id="IPR001245">
    <property type="entry name" value="Ser-Thr/Tyr_kinase_cat_dom"/>
</dbReference>
<dbReference type="InterPro" id="IPR011009">
    <property type="entry name" value="Kinase-like_dom_sf"/>
</dbReference>
<dbReference type="AlphaFoldDB" id="A0A396JFS8"/>
<feature type="coiled-coil region" evidence="6">
    <location>
        <begin position="345"/>
        <end position="397"/>
    </location>
</feature>
<feature type="region of interest" description="Disordered" evidence="7">
    <location>
        <begin position="700"/>
        <end position="720"/>
    </location>
</feature>
<feature type="compositionally biased region" description="Low complexity" evidence="7">
    <location>
        <begin position="254"/>
        <end position="269"/>
    </location>
</feature>
<evidence type="ECO:0000256" key="2">
    <source>
        <dbReference type="ARBA" id="ARBA00012483"/>
    </source>
</evidence>
<gene>
    <name evidence="9" type="ORF">MtrunA17_Chr1g0150761</name>
</gene>
<dbReference type="EMBL" id="PSQE01000001">
    <property type="protein sequence ID" value="RHN77070.1"/>
    <property type="molecule type" value="Genomic_DNA"/>
</dbReference>
<dbReference type="Proteomes" id="UP000265566">
    <property type="component" value="Chromosome 1"/>
</dbReference>
<keyword evidence="6" id="KW-0175">Coiled coil</keyword>
<feature type="compositionally biased region" description="Polar residues" evidence="7">
    <location>
        <begin position="700"/>
        <end position="709"/>
    </location>
</feature>
<keyword evidence="3" id="KW-0547">Nucleotide-binding</keyword>
<dbReference type="FunFam" id="3.30.200.20:FF:000162">
    <property type="entry name" value="Adenine nucleotide alpha hydrolase-like domain kinase"/>
    <property type="match status" value="1"/>
</dbReference>
<dbReference type="PROSITE" id="PS00108">
    <property type="entry name" value="PROTEIN_KINASE_ST"/>
    <property type="match status" value="1"/>
</dbReference>
<dbReference type="GO" id="GO:0061630">
    <property type="term" value="F:ubiquitin protein ligase activity"/>
    <property type="evidence" value="ECO:0007669"/>
    <property type="project" value="UniProtKB-EC"/>
</dbReference>
<sequence length="720" mass="80927">MSFGGINKPHINLVMVAVGKHKNSGHAFRWTTNNIDNPIIIAVHVKHKGTPHRSYVMFAEGTNVFPPDEKDIANVFSPLRQMCNEKVVKLKEAIIIDTDISRGILDYAKRNHIQTIIVGAPTGYKKNVLSRSLNMRTISKKFRGQDDLATAIMKSAPDYSSVYVISKDKVVESRPAIVPLGTVVAQSHGIAPCKSENDKWSQLYRRGSTNSRSGRSSIHEFIKSFSSNNNNNNHNNESLESIDLSSRSQRTPPLSHNSSLNENGSSGSNKFGSLNVAKLERNSSLQSDSQLVGEMEAEMKELRLKLRQTMTMYKSACKEAISAQNKANEITQWKMEEERMVEEVIMSKEAALALAEKEKAKAKAAIKAADEAMRIAEKEAQRRMQVEKTAKKDIEERDQALNVLARKDIRYRQYTLDEIEKATQNFSLSMKIGEGGYGPVFKGQLDHTNVAIKILRPDANQGRKQFLQEVEVLCNIRHPNMVLLLGACQEYGCLVYEYMDNGSLEDRLLRKRNTPPIPWRKRFEIAYEIATALLFLHQTKPEAIVHRDLKPANILLDKNFVSKISDVGLARLVPPSVADSVTQYHMTEAAGTLCYIDPEYQNTGKLTTKSDIYSLGIMFLQIITAKPPMGLSHHVKRAIENENFFDMLDPDVTDWPVDEALAFAKISLRCAELSKKDRPDLALEVIPELNRLKDFGCDLQNYQHNQSHPSGPLTPPQSPL</sequence>
<keyword evidence="5" id="KW-0067">ATP-binding</keyword>